<dbReference type="Gene3D" id="1.20.5.110">
    <property type="match status" value="1"/>
</dbReference>
<dbReference type="OrthoDB" id="3047760at2759"/>
<organism evidence="1 2">
    <name type="scientific">Collybiopsis luxurians FD-317 M1</name>
    <dbReference type="NCBI Taxonomy" id="944289"/>
    <lineage>
        <taxon>Eukaryota</taxon>
        <taxon>Fungi</taxon>
        <taxon>Dikarya</taxon>
        <taxon>Basidiomycota</taxon>
        <taxon>Agaricomycotina</taxon>
        <taxon>Agaricomycetes</taxon>
        <taxon>Agaricomycetidae</taxon>
        <taxon>Agaricales</taxon>
        <taxon>Marasmiineae</taxon>
        <taxon>Omphalotaceae</taxon>
        <taxon>Collybiopsis</taxon>
        <taxon>Collybiopsis luxurians</taxon>
    </lineage>
</organism>
<reference evidence="1 2" key="1">
    <citation type="submission" date="2014-04" db="EMBL/GenBank/DDBJ databases">
        <title>Evolutionary Origins and Diversification of the Mycorrhizal Mutualists.</title>
        <authorList>
            <consortium name="DOE Joint Genome Institute"/>
            <consortium name="Mycorrhizal Genomics Consortium"/>
            <person name="Kohler A."/>
            <person name="Kuo A."/>
            <person name="Nagy L.G."/>
            <person name="Floudas D."/>
            <person name="Copeland A."/>
            <person name="Barry K.W."/>
            <person name="Cichocki N."/>
            <person name="Veneault-Fourrey C."/>
            <person name="LaButti K."/>
            <person name="Lindquist E.A."/>
            <person name="Lipzen A."/>
            <person name="Lundell T."/>
            <person name="Morin E."/>
            <person name="Murat C."/>
            <person name="Riley R."/>
            <person name="Ohm R."/>
            <person name="Sun H."/>
            <person name="Tunlid A."/>
            <person name="Henrissat B."/>
            <person name="Grigoriev I.V."/>
            <person name="Hibbett D.S."/>
            <person name="Martin F."/>
        </authorList>
    </citation>
    <scope>NUCLEOTIDE SEQUENCE [LARGE SCALE GENOMIC DNA]</scope>
    <source>
        <strain evidence="1 2">FD-317 M1</strain>
    </source>
</reference>
<proteinExistence type="predicted"/>
<dbReference type="EMBL" id="KN834787">
    <property type="protein sequence ID" value="KIK58108.1"/>
    <property type="molecule type" value="Genomic_DNA"/>
</dbReference>
<protein>
    <submittedName>
        <fullName evidence="1">Uncharacterized protein</fullName>
    </submittedName>
</protein>
<evidence type="ECO:0000313" key="2">
    <source>
        <dbReference type="Proteomes" id="UP000053593"/>
    </source>
</evidence>
<dbReference type="HOGENOM" id="CLU_1086212_0_0_1"/>
<keyword evidence="2" id="KW-1185">Reference proteome</keyword>
<gene>
    <name evidence="1" type="ORF">GYMLUDRAFT_86462</name>
</gene>
<dbReference type="Proteomes" id="UP000053593">
    <property type="component" value="Unassembled WGS sequence"/>
</dbReference>
<evidence type="ECO:0000313" key="1">
    <source>
        <dbReference type="EMBL" id="KIK58108.1"/>
    </source>
</evidence>
<dbReference type="AlphaFoldDB" id="A0A0D0CRB7"/>
<sequence>MAQQPSKYPHDIPSLASVHHSLDAYPEFAASVACNALLDIRNVNDAENAIHTVNHLLSKNTPNVTGDMVRTARLRYATLVNIHATDKFGGGDIATILQQLQQTINNNNTLLTTNNNCLTNLQTSVDNLITRTEHIEGRLTNIEGQLTDIEGRLTLIEHRLDTNDNCLLFERANAKARVVNFRKHSVDRVLIYKMKKTITGQGNVLVHGLCPNADHVYNIAALANDPALGSEATYNLADVASSNLSRAAILGLVLFYNEDFGINKEDSLEVWQDKVFVWHTT</sequence>
<accession>A0A0D0CRB7</accession>
<name>A0A0D0CRB7_9AGAR</name>